<comment type="subcellular location">
    <subcellularLocation>
        <location evidence="1">Cell membrane</location>
        <topology evidence="1">Multi-pass membrane protein</topology>
    </subcellularLocation>
</comment>
<sequence>MPINTFKEDESTRQVLKIHTLLRLFAYMLKYRKEILQVLGLMLVVIAVGTVNPLLLKVSIDDKIAKGDVPGLLGILLLALLLNGISMLCVRERILRMSRVSNLVLMEIRQELYVHIQRLSFNFFDNRPVGKILSRVIGDVNSLKDILTNSVVTLLPDLATVVVVLGVMLALNYRLAVAALAMLPFLVLGMANVEIRAHKKWQTFRQKNSNLSAFTHEDFSGIRVVQGYTAEEKTSRTFGVLQQEVKDSFIAASRLNDLFWPMVEISWGVGTILVFVLGVGMLDSGEVTVGLLVAFTTYIAMFWQPIMNLSNFYNQLVTNLAGAERIFEILDLKPDLQDGPEAEELPEIRGEVEFEGVDFSYDGREQVLEEVHFHVRPGETVALVGPTGAGKTTIVNLIGRFYDVDKGTIRIDGRDIRTVTMESLRRQMGIMTQDNFLFSGTVEENIRYGKLDATREEVEEAAKAVHAHGFIQELPQGYGTLVNERGTGLSGGQRQLIAFARTMIARPRLLVLDEATSSIDTSTERMVQEGIARLLEGRTAFVVAHRLSTIQKAHRILFVDGKNILEDGSHRELMDRQGRYYDLYMSQFKWM</sequence>
<dbReference type="AlphaFoldDB" id="A0A7X5KMH1"/>
<keyword evidence="6 8" id="KW-1133">Transmembrane helix</keyword>
<dbReference type="InterPro" id="IPR003439">
    <property type="entry name" value="ABC_transporter-like_ATP-bd"/>
</dbReference>
<evidence type="ECO:0000256" key="2">
    <source>
        <dbReference type="ARBA" id="ARBA00022448"/>
    </source>
</evidence>
<feature type="transmembrane region" description="Helical" evidence="8">
    <location>
        <begin position="287"/>
        <end position="306"/>
    </location>
</feature>
<dbReference type="SUPFAM" id="SSF90123">
    <property type="entry name" value="ABC transporter transmembrane region"/>
    <property type="match status" value="1"/>
</dbReference>
<reference evidence="11 12" key="1">
    <citation type="submission" date="2020-01" db="EMBL/GenBank/DDBJ databases">
        <title>Anaeroalcalibacter tamaniensis gen. nov., sp. nov., moderately halophilic strictly anaerobic fermenter bacterium from mud volcano of Taman peninsula.</title>
        <authorList>
            <person name="Frolova A."/>
            <person name="Merkel A.Y."/>
            <person name="Slobodkin A.I."/>
        </authorList>
    </citation>
    <scope>NUCLEOTIDE SEQUENCE [LARGE SCALE GENOMIC DNA]</scope>
    <source>
        <strain evidence="11 12">F-3ap</strain>
    </source>
</reference>
<proteinExistence type="predicted"/>
<keyword evidence="12" id="KW-1185">Reference proteome</keyword>
<evidence type="ECO:0000256" key="8">
    <source>
        <dbReference type="SAM" id="Phobius"/>
    </source>
</evidence>
<dbReference type="EMBL" id="JAAEEH010000005">
    <property type="protein sequence ID" value="NDL66723.1"/>
    <property type="molecule type" value="Genomic_DNA"/>
</dbReference>
<evidence type="ECO:0000256" key="7">
    <source>
        <dbReference type="ARBA" id="ARBA00023136"/>
    </source>
</evidence>
<dbReference type="Gene3D" id="1.20.1560.10">
    <property type="entry name" value="ABC transporter type 1, transmembrane domain"/>
    <property type="match status" value="1"/>
</dbReference>
<dbReference type="PROSITE" id="PS50929">
    <property type="entry name" value="ABC_TM1F"/>
    <property type="match status" value="1"/>
</dbReference>
<feature type="transmembrane region" description="Helical" evidence="8">
    <location>
        <begin position="258"/>
        <end position="281"/>
    </location>
</feature>
<name>A0A7X5KMH1_9FIRM</name>
<dbReference type="Gene3D" id="3.40.50.300">
    <property type="entry name" value="P-loop containing nucleotide triphosphate hydrolases"/>
    <property type="match status" value="1"/>
</dbReference>
<organism evidence="11 12">
    <name type="scientific">Anaerotalea alkaliphila</name>
    <dbReference type="NCBI Taxonomy" id="2662126"/>
    <lineage>
        <taxon>Bacteria</taxon>
        <taxon>Bacillati</taxon>
        <taxon>Bacillota</taxon>
        <taxon>Clostridia</taxon>
        <taxon>Eubacteriales</taxon>
        <taxon>Anaerotalea</taxon>
    </lineage>
</organism>
<dbReference type="RefSeq" id="WP_162369449.1">
    <property type="nucleotide sequence ID" value="NZ_JAAEEH010000005.1"/>
</dbReference>
<evidence type="ECO:0000259" key="10">
    <source>
        <dbReference type="PROSITE" id="PS50929"/>
    </source>
</evidence>
<evidence type="ECO:0000256" key="1">
    <source>
        <dbReference type="ARBA" id="ARBA00004651"/>
    </source>
</evidence>
<protein>
    <submittedName>
        <fullName evidence="11">ABC transporter ATP-binding protein</fullName>
    </submittedName>
</protein>
<keyword evidence="5 11" id="KW-0067">ATP-binding</keyword>
<dbReference type="InterPro" id="IPR017871">
    <property type="entry name" value="ABC_transporter-like_CS"/>
</dbReference>
<evidence type="ECO:0000259" key="9">
    <source>
        <dbReference type="PROSITE" id="PS50893"/>
    </source>
</evidence>
<evidence type="ECO:0000256" key="4">
    <source>
        <dbReference type="ARBA" id="ARBA00022741"/>
    </source>
</evidence>
<feature type="transmembrane region" description="Helical" evidence="8">
    <location>
        <begin position="72"/>
        <end position="90"/>
    </location>
</feature>
<dbReference type="GO" id="GO:0016887">
    <property type="term" value="F:ATP hydrolysis activity"/>
    <property type="evidence" value="ECO:0007669"/>
    <property type="project" value="InterPro"/>
</dbReference>
<dbReference type="PROSITE" id="PS50893">
    <property type="entry name" value="ABC_TRANSPORTER_2"/>
    <property type="match status" value="1"/>
</dbReference>
<dbReference type="PANTHER" id="PTHR24221">
    <property type="entry name" value="ATP-BINDING CASSETTE SUB-FAMILY B"/>
    <property type="match status" value="1"/>
</dbReference>
<feature type="domain" description="ABC transporter" evidence="9">
    <location>
        <begin position="352"/>
        <end position="586"/>
    </location>
</feature>
<evidence type="ECO:0000256" key="5">
    <source>
        <dbReference type="ARBA" id="ARBA00022840"/>
    </source>
</evidence>
<feature type="transmembrane region" description="Helical" evidence="8">
    <location>
        <begin position="38"/>
        <end position="60"/>
    </location>
</feature>
<evidence type="ECO:0000256" key="6">
    <source>
        <dbReference type="ARBA" id="ARBA00022989"/>
    </source>
</evidence>
<evidence type="ECO:0000313" key="12">
    <source>
        <dbReference type="Proteomes" id="UP000461585"/>
    </source>
</evidence>
<dbReference type="Pfam" id="PF00664">
    <property type="entry name" value="ABC_membrane"/>
    <property type="match status" value="1"/>
</dbReference>
<feature type="domain" description="ABC transmembrane type-1" evidence="10">
    <location>
        <begin position="38"/>
        <end position="318"/>
    </location>
</feature>
<comment type="caution">
    <text evidence="11">The sequence shown here is derived from an EMBL/GenBank/DDBJ whole genome shotgun (WGS) entry which is preliminary data.</text>
</comment>
<keyword evidence="3 8" id="KW-0812">Transmembrane</keyword>
<dbReference type="InterPro" id="IPR003593">
    <property type="entry name" value="AAA+_ATPase"/>
</dbReference>
<dbReference type="InterPro" id="IPR011527">
    <property type="entry name" value="ABC1_TM_dom"/>
</dbReference>
<dbReference type="SUPFAM" id="SSF52540">
    <property type="entry name" value="P-loop containing nucleoside triphosphate hydrolases"/>
    <property type="match status" value="1"/>
</dbReference>
<keyword evidence="7 8" id="KW-0472">Membrane</keyword>
<dbReference type="InterPro" id="IPR039421">
    <property type="entry name" value="Type_1_exporter"/>
</dbReference>
<dbReference type="PROSITE" id="PS00211">
    <property type="entry name" value="ABC_TRANSPORTER_1"/>
    <property type="match status" value="1"/>
</dbReference>
<dbReference type="GO" id="GO:0005886">
    <property type="term" value="C:plasma membrane"/>
    <property type="evidence" value="ECO:0007669"/>
    <property type="project" value="UniProtKB-SubCell"/>
</dbReference>
<keyword evidence="2" id="KW-0813">Transport</keyword>
<dbReference type="GO" id="GO:0005524">
    <property type="term" value="F:ATP binding"/>
    <property type="evidence" value="ECO:0007669"/>
    <property type="project" value="UniProtKB-KW"/>
</dbReference>
<dbReference type="InterPro" id="IPR027417">
    <property type="entry name" value="P-loop_NTPase"/>
</dbReference>
<dbReference type="Proteomes" id="UP000461585">
    <property type="component" value="Unassembled WGS sequence"/>
</dbReference>
<gene>
    <name evidence="11" type="ORF">GXN74_03060</name>
</gene>
<dbReference type="FunFam" id="3.40.50.300:FF:000287">
    <property type="entry name" value="Multidrug ABC transporter ATP-binding protein"/>
    <property type="match status" value="1"/>
</dbReference>
<keyword evidence="4" id="KW-0547">Nucleotide-binding</keyword>
<dbReference type="Pfam" id="PF00005">
    <property type="entry name" value="ABC_tran"/>
    <property type="match status" value="1"/>
</dbReference>
<dbReference type="GO" id="GO:0140359">
    <property type="term" value="F:ABC-type transporter activity"/>
    <property type="evidence" value="ECO:0007669"/>
    <property type="project" value="InterPro"/>
</dbReference>
<evidence type="ECO:0000313" key="11">
    <source>
        <dbReference type="EMBL" id="NDL66723.1"/>
    </source>
</evidence>
<evidence type="ECO:0000256" key="3">
    <source>
        <dbReference type="ARBA" id="ARBA00022692"/>
    </source>
</evidence>
<dbReference type="SMART" id="SM00382">
    <property type="entry name" value="AAA"/>
    <property type="match status" value="1"/>
</dbReference>
<dbReference type="PANTHER" id="PTHR24221:SF436">
    <property type="entry name" value="LMO0107 PROTEIN"/>
    <property type="match status" value="1"/>
</dbReference>
<dbReference type="CDD" id="cd18545">
    <property type="entry name" value="ABC_6TM_YknV_like"/>
    <property type="match status" value="1"/>
</dbReference>
<dbReference type="InterPro" id="IPR036640">
    <property type="entry name" value="ABC1_TM_sf"/>
</dbReference>
<accession>A0A7X5KMH1</accession>